<reference evidence="1 2" key="1">
    <citation type="submission" date="2019-05" db="EMBL/GenBank/DDBJ databases">
        <title>Emergence of the Ug99 lineage of the wheat stem rust pathogen through somatic hybridization.</title>
        <authorList>
            <person name="Li F."/>
            <person name="Upadhyaya N.M."/>
            <person name="Sperschneider J."/>
            <person name="Matny O."/>
            <person name="Nguyen-Phuc H."/>
            <person name="Mago R."/>
            <person name="Raley C."/>
            <person name="Miller M.E."/>
            <person name="Silverstein K.A.T."/>
            <person name="Henningsen E."/>
            <person name="Hirsch C.D."/>
            <person name="Visser B."/>
            <person name="Pretorius Z.A."/>
            <person name="Steffenson B.J."/>
            <person name="Schwessinger B."/>
            <person name="Dodds P.N."/>
            <person name="Figueroa M."/>
        </authorList>
    </citation>
    <scope>NUCLEOTIDE SEQUENCE [LARGE SCALE GENOMIC DNA]</scope>
    <source>
        <strain evidence="1">21-0</strain>
    </source>
</reference>
<accession>A0A5B0LU80</accession>
<comment type="caution">
    <text evidence="1">The sequence shown here is derived from an EMBL/GenBank/DDBJ whole genome shotgun (WGS) entry which is preliminary data.</text>
</comment>
<dbReference type="AlphaFoldDB" id="A0A5B0LU80"/>
<gene>
    <name evidence="1" type="ORF">PGT21_023609</name>
</gene>
<organism evidence="1 2">
    <name type="scientific">Puccinia graminis f. sp. tritici</name>
    <dbReference type="NCBI Taxonomy" id="56615"/>
    <lineage>
        <taxon>Eukaryota</taxon>
        <taxon>Fungi</taxon>
        <taxon>Dikarya</taxon>
        <taxon>Basidiomycota</taxon>
        <taxon>Pucciniomycotina</taxon>
        <taxon>Pucciniomycetes</taxon>
        <taxon>Pucciniales</taxon>
        <taxon>Pucciniaceae</taxon>
        <taxon>Puccinia</taxon>
    </lineage>
</organism>
<protein>
    <submittedName>
        <fullName evidence="1">Uncharacterized protein</fullName>
    </submittedName>
</protein>
<keyword evidence="2" id="KW-1185">Reference proteome</keyword>
<sequence>MYTFAIAVITTGSLVQVDALKTIHRCTQDTSSAPKNSWTILPHPKLEREL</sequence>
<proteinExistence type="predicted"/>
<evidence type="ECO:0000313" key="2">
    <source>
        <dbReference type="Proteomes" id="UP000324748"/>
    </source>
</evidence>
<evidence type="ECO:0000313" key="1">
    <source>
        <dbReference type="EMBL" id="KAA1067971.1"/>
    </source>
</evidence>
<dbReference type="Proteomes" id="UP000324748">
    <property type="component" value="Unassembled WGS sequence"/>
</dbReference>
<dbReference type="EMBL" id="VSWC01000184">
    <property type="protein sequence ID" value="KAA1067971.1"/>
    <property type="molecule type" value="Genomic_DNA"/>
</dbReference>
<name>A0A5B0LU80_PUCGR</name>